<organism evidence="3 4">
    <name type="scientific">Cylicocyclus nassatus</name>
    <name type="common">Nematode worm</name>
    <dbReference type="NCBI Taxonomy" id="53992"/>
    <lineage>
        <taxon>Eukaryota</taxon>
        <taxon>Metazoa</taxon>
        <taxon>Ecdysozoa</taxon>
        <taxon>Nematoda</taxon>
        <taxon>Chromadorea</taxon>
        <taxon>Rhabditida</taxon>
        <taxon>Rhabditina</taxon>
        <taxon>Rhabditomorpha</taxon>
        <taxon>Strongyloidea</taxon>
        <taxon>Strongylidae</taxon>
        <taxon>Cylicocyclus</taxon>
    </lineage>
</organism>
<feature type="signal peptide" evidence="2">
    <location>
        <begin position="1"/>
        <end position="31"/>
    </location>
</feature>
<gene>
    <name evidence="3" type="ORF">CYNAS_LOCUS11515</name>
</gene>
<evidence type="ECO:0000313" key="4">
    <source>
        <dbReference type="Proteomes" id="UP001176961"/>
    </source>
</evidence>
<evidence type="ECO:0000256" key="1">
    <source>
        <dbReference type="SAM" id="MobiDB-lite"/>
    </source>
</evidence>
<feature type="chain" id="PRO_5041217560" evidence="2">
    <location>
        <begin position="32"/>
        <end position="73"/>
    </location>
</feature>
<dbReference type="Proteomes" id="UP001176961">
    <property type="component" value="Unassembled WGS sequence"/>
</dbReference>
<evidence type="ECO:0000256" key="2">
    <source>
        <dbReference type="SAM" id="SignalP"/>
    </source>
</evidence>
<sequence length="73" mass="8205">MSKTQSNRNTLAVMICWRAILTVSLIALVQAYQKPPPIQIPPSGPYPSPPHSPQGPNFPSDPPKPWGKWNMRW</sequence>
<keyword evidence="4" id="KW-1185">Reference proteome</keyword>
<evidence type="ECO:0000313" key="3">
    <source>
        <dbReference type="EMBL" id="CAJ0599532.1"/>
    </source>
</evidence>
<feature type="compositionally biased region" description="Pro residues" evidence="1">
    <location>
        <begin position="39"/>
        <end position="53"/>
    </location>
</feature>
<dbReference type="EMBL" id="CATQJL010000223">
    <property type="protein sequence ID" value="CAJ0599532.1"/>
    <property type="molecule type" value="Genomic_DNA"/>
</dbReference>
<protein>
    <submittedName>
        <fullName evidence="3">Uncharacterized protein</fullName>
    </submittedName>
</protein>
<comment type="caution">
    <text evidence="3">The sequence shown here is derived from an EMBL/GenBank/DDBJ whole genome shotgun (WGS) entry which is preliminary data.</text>
</comment>
<feature type="region of interest" description="Disordered" evidence="1">
    <location>
        <begin position="39"/>
        <end position="73"/>
    </location>
</feature>
<proteinExistence type="predicted"/>
<dbReference type="AlphaFoldDB" id="A0AA36GWM1"/>
<keyword evidence="2" id="KW-0732">Signal</keyword>
<reference evidence="3" key="1">
    <citation type="submission" date="2023-07" db="EMBL/GenBank/DDBJ databases">
        <authorList>
            <consortium name="CYATHOMIX"/>
        </authorList>
    </citation>
    <scope>NUCLEOTIDE SEQUENCE</scope>
    <source>
        <strain evidence="3">N/A</strain>
    </source>
</reference>
<accession>A0AA36GWM1</accession>
<name>A0AA36GWM1_CYLNA</name>